<evidence type="ECO:0000256" key="1">
    <source>
        <dbReference type="ARBA" id="ARBA00023015"/>
    </source>
</evidence>
<evidence type="ECO:0000256" key="5">
    <source>
        <dbReference type="SAM" id="MobiDB-lite"/>
    </source>
</evidence>
<dbReference type="Pfam" id="PF00172">
    <property type="entry name" value="Zn_clus"/>
    <property type="match status" value="1"/>
</dbReference>
<keyword evidence="3" id="KW-0804">Transcription</keyword>
<dbReference type="SMART" id="SM00066">
    <property type="entry name" value="GAL4"/>
    <property type="match status" value="1"/>
</dbReference>
<dbReference type="PANTHER" id="PTHR38791">
    <property type="entry name" value="ZN(II)2CYS6 TRANSCRIPTION FACTOR (EUROFUNG)-RELATED-RELATED"/>
    <property type="match status" value="1"/>
</dbReference>
<evidence type="ECO:0000259" key="6">
    <source>
        <dbReference type="PROSITE" id="PS50048"/>
    </source>
</evidence>
<evidence type="ECO:0000256" key="4">
    <source>
        <dbReference type="ARBA" id="ARBA00023242"/>
    </source>
</evidence>
<organism evidence="7 8">
    <name type="scientific">Paracoccidioides brasiliensis</name>
    <dbReference type="NCBI Taxonomy" id="121759"/>
    <lineage>
        <taxon>Eukaryota</taxon>
        <taxon>Fungi</taxon>
        <taxon>Dikarya</taxon>
        <taxon>Ascomycota</taxon>
        <taxon>Pezizomycotina</taxon>
        <taxon>Eurotiomycetes</taxon>
        <taxon>Eurotiomycetidae</taxon>
        <taxon>Onygenales</taxon>
        <taxon>Ajellomycetaceae</taxon>
        <taxon>Paracoccidioides</taxon>
    </lineage>
</organism>
<gene>
    <name evidence="7" type="ORF">ACO22_02048</name>
</gene>
<dbReference type="GO" id="GO:0000981">
    <property type="term" value="F:DNA-binding transcription factor activity, RNA polymerase II-specific"/>
    <property type="evidence" value="ECO:0007669"/>
    <property type="project" value="InterPro"/>
</dbReference>
<evidence type="ECO:0000313" key="7">
    <source>
        <dbReference type="EMBL" id="ODH39040.1"/>
    </source>
</evidence>
<keyword evidence="2" id="KW-0238">DNA-binding</keyword>
<dbReference type="Gene3D" id="4.10.240.10">
    <property type="entry name" value="Zn(2)-C6 fungal-type DNA-binding domain"/>
    <property type="match status" value="1"/>
</dbReference>
<comment type="caution">
    <text evidence="7">The sequence shown here is derived from an EMBL/GenBank/DDBJ whole genome shotgun (WGS) entry which is preliminary data.</text>
</comment>
<dbReference type="VEuPathDB" id="FungiDB:PADG_02229"/>
<dbReference type="SUPFAM" id="SSF57701">
    <property type="entry name" value="Zn2/Cys6 DNA-binding domain"/>
    <property type="match status" value="1"/>
</dbReference>
<dbReference type="InterPro" id="IPR001138">
    <property type="entry name" value="Zn2Cys6_DnaBD"/>
</dbReference>
<feature type="domain" description="Zn(2)-C6 fungal-type" evidence="6">
    <location>
        <begin position="36"/>
        <end position="64"/>
    </location>
</feature>
<evidence type="ECO:0000256" key="3">
    <source>
        <dbReference type="ARBA" id="ARBA00023163"/>
    </source>
</evidence>
<dbReference type="InterPro" id="IPR036864">
    <property type="entry name" value="Zn2-C6_fun-type_DNA-bd_sf"/>
</dbReference>
<keyword evidence="4" id="KW-0539">Nucleus</keyword>
<sequence length="582" mass="64871">MVDRCRPPLAAGLSLFDHFSSVSRYFKSPMPFPSRGCRTCKRRRVKCDEVRPICSRCQKANLTCEQVENSNFIFLNENEFVIGRLKRPRGPNVSARSESKAGERVESTPSKNKTKGLHVSSDNAVEDLVRRALEPQINITPTHEVSLDQYAVFHYYRNFLQMEHIIPGIVDSHLKHIMAGCCFSQPQSVLGHAIFAVSYATFARAEKSYSALTRGATAYLRALMKTKMLLCNASYAKDDEVLLAVMLLSFYENAAMDSRAPPVSGLVLLNLVSRSFAHHDGALALLGLRRKQNQRTKCGLGLDKVVRRQLLRSLLLRSSAPPSWLADGAEYGEVGSLLELDRCTVEVSKIRERAKNLLLLSPIYSPVDWYGETTILNQLLEDAWATDALLVSWTNNLPMQYLYSTVAIQNNWSHIKLFDRTAVHIYPTVGQAAMWNRYRAIRLALNEVILKILSILDEITNSVGTTESLAAAVKLTIKRMSDDLCRSVPYMLGIFEAMAAAGRDAAVITNVPASRRITVKATTGALLCWPLAMTAMMCAIIPDKNLQYLRVCMLEVSEVVHDGVLERMAAAFPQEPTPVGGR</sequence>
<proteinExistence type="predicted"/>
<dbReference type="AlphaFoldDB" id="A0A1D2JJT3"/>
<protein>
    <recommendedName>
        <fullName evidence="6">Zn(2)-C6 fungal-type domain-containing protein</fullName>
    </recommendedName>
</protein>
<accession>A0A1D2JJT3</accession>
<name>A0A1D2JJT3_PARBR</name>
<dbReference type="CDD" id="cd00067">
    <property type="entry name" value="GAL4"/>
    <property type="match status" value="1"/>
</dbReference>
<evidence type="ECO:0000256" key="2">
    <source>
        <dbReference type="ARBA" id="ARBA00023125"/>
    </source>
</evidence>
<dbReference type="VEuPathDB" id="FungiDB:PABG_12411"/>
<dbReference type="GO" id="GO:0008270">
    <property type="term" value="F:zinc ion binding"/>
    <property type="evidence" value="ECO:0007669"/>
    <property type="project" value="InterPro"/>
</dbReference>
<feature type="compositionally biased region" description="Basic and acidic residues" evidence="5">
    <location>
        <begin position="97"/>
        <end position="106"/>
    </location>
</feature>
<reference evidence="7 8" key="1">
    <citation type="submission" date="2016-06" db="EMBL/GenBank/DDBJ databases">
        <authorList>
            <person name="Kjaerup R.B."/>
            <person name="Dalgaard T.S."/>
            <person name="Juul-Madsen H.R."/>
        </authorList>
    </citation>
    <scope>NUCLEOTIDE SEQUENCE [LARGE SCALE GENOMIC DNA]</scope>
    <source>
        <strain evidence="7 8">Pb300</strain>
    </source>
</reference>
<evidence type="ECO:0000313" key="8">
    <source>
        <dbReference type="Proteomes" id="UP000242814"/>
    </source>
</evidence>
<keyword evidence="1" id="KW-0805">Transcription regulation</keyword>
<dbReference type="GO" id="GO:0003677">
    <property type="term" value="F:DNA binding"/>
    <property type="evidence" value="ECO:0007669"/>
    <property type="project" value="UniProtKB-KW"/>
</dbReference>
<dbReference type="InterPro" id="IPR053175">
    <property type="entry name" value="DHMBA_Reg_Transcription_Factor"/>
</dbReference>
<dbReference type="PROSITE" id="PS00463">
    <property type="entry name" value="ZN2_CY6_FUNGAL_1"/>
    <property type="match status" value="1"/>
</dbReference>
<dbReference type="EMBL" id="LZYO01000058">
    <property type="protein sequence ID" value="ODH39040.1"/>
    <property type="molecule type" value="Genomic_DNA"/>
</dbReference>
<dbReference type="PROSITE" id="PS50048">
    <property type="entry name" value="ZN2_CY6_FUNGAL_2"/>
    <property type="match status" value="1"/>
</dbReference>
<feature type="region of interest" description="Disordered" evidence="5">
    <location>
        <begin position="87"/>
        <end position="117"/>
    </location>
</feature>
<dbReference type="Proteomes" id="UP000242814">
    <property type="component" value="Unassembled WGS sequence"/>
</dbReference>